<dbReference type="EMBL" id="AOST01000005">
    <property type="protein sequence ID" value="ERF67946.1"/>
    <property type="molecule type" value="Genomic_DNA"/>
</dbReference>
<name>A0ACB4URE3_9ACTN</name>
<sequence length="162" mass="17095">MSTHRSIVLDASACTCCDICARECPAWCIHIRSHAERVDDPAARRPRTIQVLDDFALDWGQCMVCGICVERCPYDALAWSETPPPVGGCTRMVASIAGDGSADTTGGTTTAHDAATGGSRGEPRPDQPGHGAPMDCAPSNLGTNRGTNLGRSSLVTHWSGRE</sequence>
<keyword evidence="2" id="KW-1185">Reference proteome</keyword>
<proteinExistence type="predicted"/>
<dbReference type="Proteomes" id="UP000053711">
    <property type="component" value="Unassembled WGS sequence"/>
</dbReference>
<accession>A0ACB4URE3</accession>
<gene>
    <name evidence="1" type="ORF">H640_00425</name>
</gene>
<reference evidence="1 2" key="1">
    <citation type="journal article" date="2013" name="BMC Genomics">
        <title>Comparative genomics reveals distinct host-interacting traits of three major human-associated propionibacteria.</title>
        <authorList>
            <person name="Mak T.N."/>
            <person name="Schmid M."/>
            <person name="Brzuszkiewicz E."/>
            <person name="Zeng G."/>
            <person name="Meyer R."/>
            <person name="Sfanos K.S."/>
            <person name="Brinkmann V."/>
            <person name="Meyer T.F."/>
            <person name="Bruggemann H."/>
        </authorList>
    </citation>
    <scope>NUCLEOTIDE SEQUENCE [LARGE SCALE GENOMIC DNA]</scope>
    <source>
        <strain evidence="1 2">TM11</strain>
    </source>
</reference>
<evidence type="ECO:0000313" key="2">
    <source>
        <dbReference type="Proteomes" id="UP000053711"/>
    </source>
</evidence>
<comment type="caution">
    <text evidence="1">The sequence shown here is derived from an EMBL/GenBank/DDBJ whole genome shotgun (WGS) entry which is preliminary data.</text>
</comment>
<protein>
    <submittedName>
        <fullName evidence="1">NADH dehydrogenase subunit</fullName>
    </submittedName>
</protein>
<organism evidence="1 2">
    <name type="scientific">Cutibacterium granulosum TM11</name>
    <dbReference type="NCBI Taxonomy" id="1292373"/>
    <lineage>
        <taxon>Bacteria</taxon>
        <taxon>Bacillati</taxon>
        <taxon>Actinomycetota</taxon>
        <taxon>Actinomycetes</taxon>
        <taxon>Propionibacteriales</taxon>
        <taxon>Propionibacteriaceae</taxon>
        <taxon>Cutibacterium</taxon>
    </lineage>
</organism>
<evidence type="ECO:0000313" key="1">
    <source>
        <dbReference type="EMBL" id="ERF67946.1"/>
    </source>
</evidence>